<dbReference type="EMBL" id="CP034670">
    <property type="protein sequence ID" value="AZR58592.1"/>
    <property type="molecule type" value="Genomic_DNA"/>
</dbReference>
<protein>
    <recommendedName>
        <fullName evidence="3">Ribbon-helix-helix protein CopG domain-containing protein</fullName>
    </recommendedName>
</protein>
<dbReference type="Proteomes" id="UP000282435">
    <property type="component" value="Chromosome"/>
</dbReference>
<organism evidence="1 2">
    <name type="scientific">Eikenella corrodens</name>
    <dbReference type="NCBI Taxonomy" id="539"/>
    <lineage>
        <taxon>Bacteria</taxon>
        <taxon>Pseudomonadati</taxon>
        <taxon>Pseudomonadota</taxon>
        <taxon>Betaproteobacteria</taxon>
        <taxon>Neisseriales</taxon>
        <taxon>Neisseriaceae</taxon>
        <taxon>Eikenella</taxon>
    </lineage>
</organism>
<dbReference type="AlphaFoldDB" id="A0A3S9SGE3"/>
<evidence type="ECO:0000313" key="2">
    <source>
        <dbReference type="Proteomes" id="UP000282435"/>
    </source>
</evidence>
<dbReference type="OrthoDB" id="8613671at2"/>
<evidence type="ECO:0000313" key="1">
    <source>
        <dbReference type="EMBL" id="AZR58592.1"/>
    </source>
</evidence>
<dbReference type="RefSeq" id="WP_126982163.1">
    <property type="nucleotide sequence ID" value="NZ_CP034670.1"/>
</dbReference>
<accession>A0A3S9SGE3</accession>
<proteinExistence type="predicted"/>
<reference evidence="1 2" key="1">
    <citation type="submission" date="2018-12" db="EMBL/GenBank/DDBJ databases">
        <title>Genome sequencing of Eikenella corrodens KCOM 3110 (= JS217).</title>
        <authorList>
            <person name="Koo J.-K."/>
            <person name="Park S.-N."/>
            <person name="Lim Y.K."/>
        </authorList>
    </citation>
    <scope>NUCLEOTIDE SEQUENCE [LARGE SCALE GENOMIC DNA]</scope>
    <source>
        <strain evidence="1 2">KCOM 3110</strain>
    </source>
</reference>
<sequence>MKHEKCLLSIKLYLGEKLYADLKMMAAQRGYESLSPLIRILLCEKLYGEITPRQDLLAGLVRDE</sequence>
<gene>
    <name evidence="1" type="ORF">ELB75_00150</name>
</gene>
<evidence type="ECO:0008006" key="3">
    <source>
        <dbReference type="Google" id="ProtNLM"/>
    </source>
</evidence>
<name>A0A3S9SGE3_EIKCO</name>